<reference evidence="2 3" key="1">
    <citation type="submission" date="2024-02" db="EMBL/GenBank/DDBJ databases">
        <title>Expansion and revision of Xanthobacter and proposal of Roseixanthobacter gen. nov.</title>
        <authorList>
            <person name="Soltysiak M.P.M."/>
            <person name="Jalihal A."/>
            <person name="Ory A."/>
            <person name="Chrisophersen C."/>
            <person name="Lee A.D."/>
            <person name="Boulton J."/>
            <person name="Springer M."/>
        </authorList>
    </citation>
    <scope>NUCLEOTIDE SEQUENCE [LARGE SCALE GENOMIC DNA]</scope>
    <source>
        <strain evidence="2 3">CB5</strain>
    </source>
</reference>
<evidence type="ECO:0000256" key="1">
    <source>
        <dbReference type="SAM" id="MobiDB-lite"/>
    </source>
</evidence>
<dbReference type="EMBL" id="JBAFUR010000002">
    <property type="protein sequence ID" value="MFG1252630.1"/>
    <property type="molecule type" value="Genomic_DNA"/>
</dbReference>
<evidence type="ECO:0000313" key="2">
    <source>
        <dbReference type="EMBL" id="MFG1252630.1"/>
    </source>
</evidence>
<protein>
    <submittedName>
        <fullName evidence="2">Uncharacterized protein</fullName>
    </submittedName>
</protein>
<proteinExistence type="predicted"/>
<name>A0ABW6ZI60_9HYPH</name>
<comment type="caution">
    <text evidence="2">The sequence shown here is derived from an EMBL/GenBank/DDBJ whole genome shotgun (WGS) entry which is preliminary data.</text>
</comment>
<gene>
    <name evidence="2" type="ORF">V5F30_10475</name>
</gene>
<dbReference type="Proteomes" id="UP001604043">
    <property type="component" value="Unassembled WGS sequence"/>
</dbReference>
<evidence type="ECO:0000313" key="3">
    <source>
        <dbReference type="Proteomes" id="UP001604043"/>
    </source>
</evidence>
<organism evidence="2 3">
    <name type="scientific">Xanthobacter aminoxidans</name>
    <dbReference type="NCBI Taxonomy" id="186280"/>
    <lineage>
        <taxon>Bacteria</taxon>
        <taxon>Pseudomonadati</taxon>
        <taxon>Pseudomonadota</taxon>
        <taxon>Alphaproteobacteria</taxon>
        <taxon>Hyphomicrobiales</taxon>
        <taxon>Xanthobacteraceae</taxon>
        <taxon>Xanthobacter</taxon>
    </lineage>
</organism>
<feature type="region of interest" description="Disordered" evidence="1">
    <location>
        <begin position="1"/>
        <end position="42"/>
    </location>
</feature>
<accession>A0ABW6ZI60</accession>
<sequence length="42" mass="4531">MAKGQMRGNRETKKPKKVKVPEPPTSFVKGSPVSLGPPKKKG</sequence>
<keyword evidence="3" id="KW-1185">Reference proteome</keyword>
<dbReference type="RefSeq" id="WP_394007872.1">
    <property type="nucleotide sequence ID" value="NZ_JBAFUR010000002.1"/>
</dbReference>